<name>A0ACB9I775_9ASTR</name>
<reference evidence="1 2" key="2">
    <citation type="journal article" date="2022" name="Mol. Ecol. Resour.">
        <title>The genomes of chicory, endive, great burdock and yacon provide insights into Asteraceae paleo-polyploidization history and plant inulin production.</title>
        <authorList>
            <person name="Fan W."/>
            <person name="Wang S."/>
            <person name="Wang H."/>
            <person name="Wang A."/>
            <person name="Jiang F."/>
            <person name="Liu H."/>
            <person name="Zhao H."/>
            <person name="Xu D."/>
            <person name="Zhang Y."/>
        </authorList>
    </citation>
    <scope>NUCLEOTIDE SEQUENCE [LARGE SCALE GENOMIC DNA]</scope>
    <source>
        <strain evidence="2">cv. Yunnan</strain>
        <tissue evidence="1">Leaves</tissue>
    </source>
</reference>
<accession>A0ACB9I775</accession>
<proteinExistence type="predicted"/>
<protein>
    <submittedName>
        <fullName evidence="1">Uncharacterized protein</fullName>
    </submittedName>
</protein>
<evidence type="ECO:0000313" key="2">
    <source>
        <dbReference type="Proteomes" id="UP001056120"/>
    </source>
</evidence>
<gene>
    <name evidence="1" type="ORF">L1987_31522</name>
</gene>
<organism evidence="1 2">
    <name type="scientific">Smallanthus sonchifolius</name>
    <dbReference type="NCBI Taxonomy" id="185202"/>
    <lineage>
        <taxon>Eukaryota</taxon>
        <taxon>Viridiplantae</taxon>
        <taxon>Streptophyta</taxon>
        <taxon>Embryophyta</taxon>
        <taxon>Tracheophyta</taxon>
        <taxon>Spermatophyta</taxon>
        <taxon>Magnoliopsida</taxon>
        <taxon>eudicotyledons</taxon>
        <taxon>Gunneridae</taxon>
        <taxon>Pentapetalae</taxon>
        <taxon>asterids</taxon>
        <taxon>campanulids</taxon>
        <taxon>Asterales</taxon>
        <taxon>Asteraceae</taxon>
        <taxon>Asteroideae</taxon>
        <taxon>Heliantheae alliance</taxon>
        <taxon>Millerieae</taxon>
        <taxon>Smallanthus</taxon>
    </lineage>
</organism>
<reference evidence="2" key="1">
    <citation type="journal article" date="2022" name="Mol. Ecol. Resour.">
        <title>The genomes of chicory, endive, great burdock and yacon provide insights into Asteraceae palaeo-polyploidization history and plant inulin production.</title>
        <authorList>
            <person name="Fan W."/>
            <person name="Wang S."/>
            <person name="Wang H."/>
            <person name="Wang A."/>
            <person name="Jiang F."/>
            <person name="Liu H."/>
            <person name="Zhao H."/>
            <person name="Xu D."/>
            <person name="Zhang Y."/>
        </authorList>
    </citation>
    <scope>NUCLEOTIDE SEQUENCE [LARGE SCALE GENOMIC DNA]</scope>
    <source>
        <strain evidence="2">cv. Yunnan</strain>
    </source>
</reference>
<dbReference type="EMBL" id="CM042027">
    <property type="protein sequence ID" value="KAI3803371.1"/>
    <property type="molecule type" value="Genomic_DNA"/>
</dbReference>
<comment type="caution">
    <text evidence="1">The sequence shown here is derived from an EMBL/GenBank/DDBJ whole genome shotgun (WGS) entry which is preliminary data.</text>
</comment>
<sequence length="277" mass="31511">MSGRNRYPREGYDNRHGYLQGGPPSRAPMPQPMPPHPAMLEEELEIQHHEIRRLLGENRRLVEDRIALQRELGAAKEELRRMNIAIADIEEQNEMHSRKLIENCLKLEADLRATKPLRNEAKQIHAEVERLNSVRHDLSGQIQMLKKDLASLQTENKQLPVLRAEHERILQELMHVRAAIDYEKKGGIELMDQRQAMEKNLVSMAREVEKLRAELTTTDVGPWGAGGSYGMKYGSSDDRFPPYSDGYGIHLGAADKGPLYGSSSGPRVGPEKSRTRR</sequence>
<keyword evidence="2" id="KW-1185">Reference proteome</keyword>
<dbReference type="Proteomes" id="UP001056120">
    <property type="component" value="Linkage Group LG10"/>
</dbReference>
<evidence type="ECO:0000313" key="1">
    <source>
        <dbReference type="EMBL" id="KAI3803371.1"/>
    </source>
</evidence>